<protein>
    <submittedName>
        <fullName evidence="2">Uncharacterized protein</fullName>
    </submittedName>
</protein>
<dbReference type="EMBL" id="MN739538">
    <property type="protein sequence ID" value="QHT11817.1"/>
    <property type="molecule type" value="Genomic_DNA"/>
</dbReference>
<dbReference type="AlphaFoldDB" id="A0A6C0D5M4"/>
<evidence type="ECO:0000313" key="2">
    <source>
        <dbReference type="EMBL" id="QHT11817.1"/>
    </source>
</evidence>
<evidence type="ECO:0000256" key="1">
    <source>
        <dbReference type="SAM" id="MobiDB-lite"/>
    </source>
</evidence>
<sequence length="97" mass="11493">MPQDPCSEIAELKQKILVTYDNPIEAGKIQDKIDELEKANTSCRETNDKAVASEEARDYIFNGGRRGKKSRRNSKKRKTLRKKSTRRKTRRYKYYFF</sequence>
<name>A0A6C0D5M4_9ZZZZ</name>
<proteinExistence type="predicted"/>
<feature type="region of interest" description="Disordered" evidence="1">
    <location>
        <begin position="59"/>
        <end position="88"/>
    </location>
</feature>
<organism evidence="2">
    <name type="scientific">viral metagenome</name>
    <dbReference type="NCBI Taxonomy" id="1070528"/>
    <lineage>
        <taxon>unclassified sequences</taxon>
        <taxon>metagenomes</taxon>
        <taxon>organismal metagenomes</taxon>
    </lineage>
</organism>
<feature type="compositionally biased region" description="Basic residues" evidence="1">
    <location>
        <begin position="65"/>
        <end position="88"/>
    </location>
</feature>
<reference evidence="2" key="1">
    <citation type="journal article" date="2020" name="Nature">
        <title>Giant virus diversity and host interactions through global metagenomics.</title>
        <authorList>
            <person name="Schulz F."/>
            <person name="Roux S."/>
            <person name="Paez-Espino D."/>
            <person name="Jungbluth S."/>
            <person name="Walsh D.A."/>
            <person name="Denef V.J."/>
            <person name="McMahon K.D."/>
            <person name="Konstantinidis K.T."/>
            <person name="Eloe-Fadrosh E.A."/>
            <person name="Kyrpides N.C."/>
            <person name="Woyke T."/>
        </authorList>
    </citation>
    <scope>NUCLEOTIDE SEQUENCE</scope>
    <source>
        <strain evidence="2">GVMAG-M-3300023174-124</strain>
    </source>
</reference>
<accession>A0A6C0D5M4</accession>